<dbReference type="InterPro" id="IPR003409">
    <property type="entry name" value="MORN"/>
</dbReference>
<evidence type="ECO:0008006" key="6">
    <source>
        <dbReference type="Google" id="ProtNLM"/>
    </source>
</evidence>
<feature type="compositionally biased region" description="Low complexity" evidence="3">
    <location>
        <begin position="449"/>
        <end position="461"/>
    </location>
</feature>
<dbReference type="SMART" id="SM00698">
    <property type="entry name" value="MORN"/>
    <property type="match status" value="2"/>
</dbReference>
<evidence type="ECO:0000256" key="1">
    <source>
        <dbReference type="ARBA" id="ARBA00022737"/>
    </source>
</evidence>
<dbReference type="InParanoid" id="A0A0V0QF31"/>
<feature type="region of interest" description="Disordered" evidence="3">
    <location>
        <begin position="1010"/>
        <end position="1041"/>
    </location>
</feature>
<gene>
    <name evidence="4" type="ORF">PPERSA_03007</name>
</gene>
<keyword evidence="5" id="KW-1185">Reference proteome</keyword>
<feature type="compositionally biased region" description="Low complexity" evidence="3">
    <location>
        <begin position="539"/>
        <end position="558"/>
    </location>
</feature>
<keyword evidence="1" id="KW-0677">Repeat</keyword>
<feature type="compositionally biased region" description="Low complexity" evidence="3">
    <location>
        <begin position="782"/>
        <end position="795"/>
    </location>
</feature>
<organism evidence="4 5">
    <name type="scientific">Pseudocohnilembus persalinus</name>
    <name type="common">Ciliate</name>
    <dbReference type="NCBI Taxonomy" id="266149"/>
    <lineage>
        <taxon>Eukaryota</taxon>
        <taxon>Sar</taxon>
        <taxon>Alveolata</taxon>
        <taxon>Ciliophora</taxon>
        <taxon>Intramacronucleata</taxon>
        <taxon>Oligohymenophorea</taxon>
        <taxon>Scuticociliatia</taxon>
        <taxon>Philasterida</taxon>
        <taxon>Pseudocohnilembidae</taxon>
        <taxon>Pseudocohnilembus</taxon>
    </lineage>
</organism>
<keyword evidence="2" id="KW-0175">Coiled coil</keyword>
<feature type="region of interest" description="Disordered" evidence="3">
    <location>
        <begin position="1273"/>
        <end position="1317"/>
    </location>
</feature>
<feature type="compositionally biased region" description="Basic and acidic residues" evidence="3">
    <location>
        <begin position="796"/>
        <end position="805"/>
    </location>
</feature>
<feature type="compositionally biased region" description="Basic and acidic residues" evidence="3">
    <location>
        <begin position="755"/>
        <end position="766"/>
    </location>
</feature>
<feature type="compositionally biased region" description="Basic and acidic residues" evidence="3">
    <location>
        <begin position="1014"/>
        <end position="1024"/>
    </location>
</feature>
<feature type="region of interest" description="Disordered" evidence="3">
    <location>
        <begin position="430"/>
        <end position="492"/>
    </location>
</feature>
<evidence type="ECO:0000313" key="4">
    <source>
        <dbReference type="EMBL" id="KRX00747.1"/>
    </source>
</evidence>
<feature type="coiled-coil region" evidence="2">
    <location>
        <begin position="392"/>
        <end position="419"/>
    </location>
</feature>
<feature type="compositionally biased region" description="Low complexity" evidence="3">
    <location>
        <begin position="1025"/>
        <end position="1037"/>
    </location>
</feature>
<feature type="region of interest" description="Disordered" evidence="3">
    <location>
        <begin position="755"/>
        <end position="823"/>
    </location>
</feature>
<comment type="caution">
    <text evidence="4">The sequence shown here is derived from an EMBL/GenBank/DDBJ whole genome shotgun (WGS) entry which is preliminary data.</text>
</comment>
<reference evidence="4 5" key="1">
    <citation type="journal article" date="2015" name="Sci. Rep.">
        <title>Genome of the facultative scuticociliatosis pathogen Pseudocohnilembus persalinus provides insight into its virulence through horizontal gene transfer.</title>
        <authorList>
            <person name="Xiong J."/>
            <person name="Wang G."/>
            <person name="Cheng J."/>
            <person name="Tian M."/>
            <person name="Pan X."/>
            <person name="Warren A."/>
            <person name="Jiang C."/>
            <person name="Yuan D."/>
            <person name="Miao W."/>
        </authorList>
    </citation>
    <scope>NUCLEOTIDE SEQUENCE [LARGE SCALE GENOMIC DNA]</scope>
    <source>
        <strain evidence="4">36N120E</strain>
    </source>
</reference>
<feature type="compositionally biased region" description="Polar residues" evidence="3">
    <location>
        <begin position="430"/>
        <end position="448"/>
    </location>
</feature>
<feature type="compositionally biased region" description="Low complexity" evidence="3">
    <location>
        <begin position="1273"/>
        <end position="1285"/>
    </location>
</feature>
<feature type="compositionally biased region" description="Basic and acidic residues" evidence="3">
    <location>
        <begin position="464"/>
        <end position="473"/>
    </location>
</feature>
<dbReference type="Pfam" id="PF02493">
    <property type="entry name" value="MORN"/>
    <property type="match status" value="3"/>
</dbReference>
<protein>
    <recommendedName>
        <fullName evidence="6">MORN motif</fullName>
    </recommendedName>
</protein>
<dbReference type="SUPFAM" id="SSF82185">
    <property type="entry name" value="Histone H3 K4-specific methyltransferase SET7/9 N-terminal domain"/>
    <property type="match status" value="1"/>
</dbReference>
<dbReference type="PANTHER" id="PTHR23084:SF263">
    <property type="entry name" value="MORN REPEAT-CONTAINING PROTEIN 1"/>
    <property type="match status" value="1"/>
</dbReference>
<dbReference type="Proteomes" id="UP000054937">
    <property type="component" value="Unassembled WGS sequence"/>
</dbReference>
<proteinExistence type="predicted"/>
<dbReference type="EMBL" id="LDAU01000182">
    <property type="protein sequence ID" value="KRX00747.1"/>
    <property type="molecule type" value="Genomic_DNA"/>
</dbReference>
<evidence type="ECO:0000256" key="3">
    <source>
        <dbReference type="SAM" id="MobiDB-lite"/>
    </source>
</evidence>
<dbReference type="PANTHER" id="PTHR23084">
    <property type="entry name" value="PHOSPHATIDYLINOSITOL-4-PHOSPHATE 5-KINASE RELATED"/>
    <property type="match status" value="1"/>
</dbReference>
<evidence type="ECO:0000256" key="2">
    <source>
        <dbReference type="SAM" id="Coils"/>
    </source>
</evidence>
<sequence>MNQNQLKIQNLNQPYQQQNNIAYYQTPTNRQNIHQPLQNYQNQYQNQLCYQQKIDQNINDKYQQALTQLNNGGQFQNKYLTNNSQRSVSPISSKLGNEFIQNQSRIKQHENKGIPLSNDQNLILNKFQNVENKNNNNKNSNSQNNVFQQTQQYSQQENMQYQGQQKENIKPNSYYITPQSNRQQNASYITPLNNQQYNNLENQQQYQQKQILEKKNRAITCNPNLQIQTDKNFSNESVNRNLQNNNFNVQTTKNKNNYQNFNQLQGFSVRKQVGISLSPWNEKNDKQKLQQTQQQIKCYNNKFNDRNLTPIQNQSRFNTSPNQKLQNSNSVNKFANYKENLQNQQQYQVVDKQKIFQNQSPNQQFNNNYIQLLHYQRQNQQQYQSHQQNNFQKQFQNQYKELQNNKKDQFQKNEQDQKKDFNQISYFETEPSQKFYNNKGQNQLQQKTISNQNIQQQHIISPLYDEKNNKKAETSQQKTRSTTQNNGIEGKIDTEFQEFSSDSEGEKLLNKNKIYEMKQINNQKNTPLLEKYKKLQSDQQKNNAQQENKQKLNKQQNQSVYDKKNNYSVNLNNKANKLSLQSLQNFNYGLDQQNFTKPQSPFQRNFQKNKSKILDQIVTNQSKSFAGEISKNHKSINQNNNKNNDQIIGLRNKENSFLSQNLKTNSSLQSFVDQERENQNGSLMNNIKSNQQIQQEIQNKKKNYSSFHDLSKNQKQQCQKQYLQQNQIICQQYLQQNVDKILENQNIVLTTNESEKLQNQSEKHEIQNQQNHSIKPDILSQNFNNNININENNKNNNDKNIDNNNKRAKNHRKQESFQNPNIRWQTLEDENESNNEGNCGGQSPMFQNRLQLKLKQQSSQLGNKENFASKLDEFNDKDKNLNQNEEENEKCVESPFEKKSFFQQEYQIQLSKEGQQFIIDDRLPTGNFNTLEQMGPQQRSSIINIQQQFEKMDNDINIEDQSLLKDVQFNQQNNFNIQDQSYNQQDHTDQNNSKKIPIYQNKYYRTNSYKLLSRPKEQNEKQNDNKIQNNQIMTQQQKQDEKIYQKQQGDIIFDTFSQKIKKIAQKINLNQEIEDQKQNKIQSSLEDLVIKECFSQKNDTERSDINSNRSQALLRYQTHQQDQQDFNKNSGKITDNNQHDVVNFDQFNAYFQNNRQQNIEKQNLNNQGSSTKQAKESLQYNYHSNNNIQNNLNNDFNKLNVNKQNNNGKEYKDVQRQGSETDVQKLLDTSISIQNKSQPENHQDNKSFSVNNSIIKNGQIVDLDKQNNQYQDQNMLQQQKKQQNQSFSNINTSLSNNDRYSDKKSQHNSPYSQRNSHKIVQNFEEKNRQKLEKSKSSLLLSPSSFNNSYKKANFSQQKQDDQNEIQPNFNIFDKAQQLQQKYQVVEVIDTNVSVQSSTQVSFSQYYKQNINNASNMAENIDNYQINDQQEQLQQLTIKSNDGDIIYEGTIQNNLYEGLGKLKNILSEEQIQKKIQNNSKNFNDCQKLSYGQFQNENQEAFFDWVVYEGQFKNGLFEGKGCLGIEGGNRYTGQFKNGFLHGFGTIQFKNGNIVIGEWNYGQFINDL</sequence>
<dbReference type="Gene3D" id="2.20.110.10">
    <property type="entry name" value="Histone H3 K4-specific methyltransferase SET7/9 N-terminal domain"/>
    <property type="match status" value="1"/>
</dbReference>
<feature type="compositionally biased region" description="Polar residues" evidence="3">
    <location>
        <begin position="1286"/>
        <end position="1298"/>
    </location>
</feature>
<accession>A0A0V0QF31</accession>
<feature type="compositionally biased region" description="Polar residues" evidence="3">
    <location>
        <begin position="474"/>
        <end position="487"/>
    </location>
</feature>
<evidence type="ECO:0000313" key="5">
    <source>
        <dbReference type="Proteomes" id="UP000054937"/>
    </source>
</evidence>
<feature type="region of interest" description="Disordered" evidence="3">
    <location>
        <begin position="535"/>
        <end position="562"/>
    </location>
</feature>
<name>A0A0V0QF31_PSEPJ</name>